<feature type="transmembrane region" description="Helical" evidence="1">
    <location>
        <begin position="60"/>
        <end position="80"/>
    </location>
</feature>
<reference evidence="2 3" key="1">
    <citation type="submission" date="2019-08" db="EMBL/GenBank/DDBJ databases">
        <title>Deep-cultivation of Planctomycetes and their phenomic and genomic characterization uncovers novel biology.</title>
        <authorList>
            <person name="Wiegand S."/>
            <person name="Jogler M."/>
            <person name="Boedeker C."/>
            <person name="Pinto D."/>
            <person name="Vollmers J."/>
            <person name="Rivas-Marin E."/>
            <person name="Kohn T."/>
            <person name="Peeters S.H."/>
            <person name="Heuer A."/>
            <person name="Rast P."/>
            <person name="Oberbeckmann S."/>
            <person name="Bunk B."/>
            <person name="Jeske O."/>
            <person name="Meyerdierks A."/>
            <person name="Storesund J.E."/>
            <person name="Kallscheuer N."/>
            <person name="Luecker S."/>
            <person name="Lage O.M."/>
            <person name="Pohl T."/>
            <person name="Merkel B.J."/>
            <person name="Hornburger P."/>
            <person name="Mueller R.-W."/>
            <person name="Bruemmer F."/>
            <person name="Labrenz M."/>
            <person name="Spormann A.M."/>
            <person name="Op den Camp H."/>
            <person name="Overmann J."/>
            <person name="Amann R."/>
            <person name="Jetten M.S.M."/>
            <person name="Mascher T."/>
            <person name="Medema M.H."/>
            <person name="Devos D.P."/>
            <person name="Kaster A.-K."/>
            <person name="Ovreas L."/>
            <person name="Rohde M."/>
            <person name="Galperin M.Y."/>
            <person name="Jogler C."/>
        </authorList>
    </citation>
    <scope>NUCLEOTIDE SEQUENCE [LARGE SCALE GENOMIC DNA]</scope>
    <source>
        <strain evidence="2 3">OJF2</strain>
    </source>
</reference>
<gene>
    <name evidence="2" type="ORF">OJF2_73900</name>
</gene>
<feature type="transmembrane region" description="Helical" evidence="1">
    <location>
        <begin position="34"/>
        <end position="53"/>
    </location>
</feature>
<organism evidence="2 3">
    <name type="scientific">Aquisphaera giovannonii</name>
    <dbReference type="NCBI Taxonomy" id="406548"/>
    <lineage>
        <taxon>Bacteria</taxon>
        <taxon>Pseudomonadati</taxon>
        <taxon>Planctomycetota</taxon>
        <taxon>Planctomycetia</taxon>
        <taxon>Isosphaerales</taxon>
        <taxon>Isosphaeraceae</taxon>
        <taxon>Aquisphaera</taxon>
    </lineage>
</organism>
<feature type="transmembrane region" description="Helical" evidence="1">
    <location>
        <begin position="150"/>
        <end position="168"/>
    </location>
</feature>
<dbReference type="RefSeq" id="WP_148598188.1">
    <property type="nucleotide sequence ID" value="NZ_CP042997.1"/>
</dbReference>
<keyword evidence="3" id="KW-1185">Reference proteome</keyword>
<evidence type="ECO:0000256" key="1">
    <source>
        <dbReference type="SAM" id="Phobius"/>
    </source>
</evidence>
<protein>
    <submittedName>
        <fullName evidence="2">Uncharacterized protein</fullName>
    </submittedName>
</protein>
<evidence type="ECO:0000313" key="2">
    <source>
        <dbReference type="EMBL" id="QEH38782.1"/>
    </source>
</evidence>
<dbReference type="KEGG" id="agv:OJF2_73900"/>
<dbReference type="EMBL" id="CP042997">
    <property type="protein sequence ID" value="QEH38782.1"/>
    <property type="molecule type" value="Genomic_DNA"/>
</dbReference>
<evidence type="ECO:0000313" key="3">
    <source>
        <dbReference type="Proteomes" id="UP000324233"/>
    </source>
</evidence>
<proteinExistence type="predicted"/>
<keyword evidence="1" id="KW-0812">Transmembrane</keyword>
<keyword evidence="1" id="KW-1133">Transmembrane helix</keyword>
<dbReference type="Proteomes" id="UP000324233">
    <property type="component" value="Chromosome"/>
</dbReference>
<dbReference type="AlphaFoldDB" id="A0A5B9WDW9"/>
<keyword evidence="1" id="KW-0472">Membrane</keyword>
<accession>A0A5B9WDW9</accession>
<name>A0A5B9WDW9_9BACT</name>
<feature type="transmembrane region" description="Helical" evidence="1">
    <location>
        <begin position="7"/>
        <end position="28"/>
    </location>
</feature>
<sequence>MKLRFSIAAGMVVVLIVAANLTVATALFAHNAEIFVGMAPTLIALQAVAFRLLRRRSNPAFWLGFLAFGSLAMASFAWGMTLPRELVAVAYPGQSPRLVNVSKASSLWLSYGSSAGDVLERWLGSSRQLVDPEGPAGVLVRSLVWSAPQLLFALAGGLCAMGLARLGVSRLGMPGRSPHGAAA</sequence>